<keyword evidence="2" id="KW-1185">Reference proteome</keyword>
<dbReference type="AlphaFoldDB" id="A0A484LIG5"/>
<dbReference type="EMBL" id="OOIL02001523">
    <property type="protein sequence ID" value="VFQ76285.1"/>
    <property type="molecule type" value="Genomic_DNA"/>
</dbReference>
<proteinExistence type="predicted"/>
<reference evidence="1 2" key="1">
    <citation type="submission" date="2018-04" db="EMBL/GenBank/DDBJ databases">
        <authorList>
            <person name="Vogel A."/>
        </authorList>
    </citation>
    <scope>NUCLEOTIDE SEQUENCE [LARGE SCALE GENOMIC DNA]</scope>
</reference>
<organism evidence="1 2">
    <name type="scientific">Cuscuta campestris</name>
    <dbReference type="NCBI Taxonomy" id="132261"/>
    <lineage>
        <taxon>Eukaryota</taxon>
        <taxon>Viridiplantae</taxon>
        <taxon>Streptophyta</taxon>
        <taxon>Embryophyta</taxon>
        <taxon>Tracheophyta</taxon>
        <taxon>Spermatophyta</taxon>
        <taxon>Magnoliopsida</taxon>
        <taxon>eudicotyledons</taxon>
        <taxon>Gunneridae</taxon>
        <taxon>Pentapetalae</taxon>
        <taxon>asterids</taxon>
        <taxon>lamiids</taxon>
        <taxon>Solanales</taxon>
        <taxon>Convolvulaceae</taxon>
        <taxon>Cuscuteae</taxon>
        <taxon>Cuscuta</taxon>
        <taxon>Cuscuta subgen. Grammica</taxon>
        <taxon>Cuscuta sect. Cleistogrammica</taxon>
    </lineage>
</organism>
<name>A0A484LIG5_9ASTE</name>
<accession>A0A484LIG5</accession>
<sequence length="72" mass="8614">MSITGRADRNRNCTDPDFWVPDWNKVGDTKENTRVDFLREEAFFGYCIKEPTENRIETHKYFHYSSSVLKHL</sequence>
<dbReference type="Proteomes" id="UP000595140">
    <property type="component" value="Unassembled WGS sequence"/>
</dbReference>
<gene>
    <name evidence="1" type="ORF">CCAM_LOCUS18061</name>
</gene>
<evidence type="ECO:0000313" key="2">
    <source>
        <dbReference type="Proteomes" id="UP000595140"/>
    </source>
</evidence>
<evidence type="ECO:0000313" key="1">
    <source>
        <dbReference type="EMBL" id="VFQ76285.1"/>
    </source>
</evidence>
<protein>
    <submittedName>
        <fullName evidence="1">Uncharacterized protein</fullName>
    </submittedName>
</protein>